<dbReference type="Proteomes" id="UP001597229">
    <property type="component" value="Unassembled WGS sequence"/>
</dbReference>
<comment type="caution">
    <text evidence="10">The sequence shown here is derived from an EMBL/GenBank/DDBJ whole genome shotgun (WGS) entry which is preliminary data.</text>
</comment>
<dbReference type="InterPro" id="IPR013325">
    <property type="entry name" value="RNA_pol_sigma_r2"/>
</dbReference>
<dbReference type="NCBIfam" id="TIGR02937">
    <property type="entry name" value="sigma70-ECF"/>
    <property type="match status" value="1"/>
</dbReference>
<accession>A0ABW3W2R5</accession>
<dbReference type="InterPro" id="IPR014325">
    <property type="entry name" value="RNA_pol_sigma-E_actinobac"/>
</dbReference>
<dbReference type="InterPro" id="IPR039425">
    <property type="entry name" value="RNA_pol_sigma-70-like"/>
</dbReference>
<name>A0ABW3W2R5_9ACTN</name>
<dbReference type="Gene3D" id="1.10.1740.10">
    <property type="match status" value="1"/>
</dbReference>
<dbReference type="PANTHER" id="PTHR43133">
    <property type="entry name" value="RNA POLYMERASE ECF-TYPE SIGMA FACTO"/>
    <property type="match status" value="1"/>
</dbReference>
<keyword evidence="7" id="KW-0472">Membrane</keyword>
<protein>
    <submittedName>
        <fullName evidence="10">SigE family RNA polymerase sigma factor</fullName>
    </submittedName>
</protein>
<evidence type="ECO:0000256" key="2">
    <source>
        <dbReference type="ARBA" id="ARBA00023015"/>
    </source>
</evidence>
<dbReference type="Pfam" id="PF08281">
    <property type="entry name" value="Sigma70_r4_2"/>
    <property type="match status" value="1"/>
</dbReference>
<dbReference type="InterPro" id="IPR007627">
    <property type="entry name" value="RNA_pol_sigma70_r2"/>
</dbReference>
<dbReference type="InterPro" id="IPR013324">
    <property type="entry name" value="RNA_pol_sigma_r3/r4-like"/>
</dbReference>
<feature type="transmembrane region" description="Helical" evidence="7">
    <location>
        <begin position="224"/>
        <end position="244"/>
    </location>
</feature>
<dbReference type="Pfam" id="PF04542">
    <property type="entry name" value="Sigma70_r2"/>
    <property type="match status" value="1"/>
</dbReference>
<evidence type="ECO:0000256" key="7">
    <source>
        <dbReference type="SAM" id="Phobius"/>
    </source>
</evidence>
<dbReference type="InterPro" id="IPR013249">
    <property type="entry name" value="RNA_pol_sigma70_r4_t2"/>
</dbReference>
<keyword evidence="7" id="KW-1133">Transmembrane helix</keyword>
<keyword evidence="4" id="KW-0238">DNA-binding</keyword>
<keyword evidence="7" id="KW-0812">Transmembrane</keyword>
<evidence type="ECO:0000256" key="5">
    <source>
        <dbReference type="ARBA" id="ARBA00023163"/>
    </source>
</evidence>
<dbReference type="SUPFAM" id="SSF88659">
    <property type="entry name" value="Sigma3 and sigma4 domains of RNA polymerase sigma factors"/>
    <property type="match status" value="1"/>
</dbReference>
<keyword evidence="3" id="KW-0731">Sigma factor</keyword>
<evidence type="ECO:0000313" key="10">
    <source>
        <dbReference type="EMBL" id="MFD1249127.1"/>
    </source>
</evidence>
<keyword evidence="2" id="KW-0805">Transcription regulation</keyword>
<keyword evidence="11" id="KW-1185">Reference proteome</keyword>
<dbReference type="Gene3D" id="1.10.10.10">
    <property type="entry name" value="Winged helix-like DNA-binding domain superfamily/Winged helix DNA-binding domain"/>
    <property type="match status" value="1"/>
</dbReference>
<dbReference type="CDD" id="cd06171">
    <property type="entry name" value="Sigma70_r4"/>
    <property type="match status" value="1"/>
</dbReference>
<dbReference type="RefSeq" id="WP_367921866.1">
    <property type="nucleotide sequence ID" value="NZ_BAABAC010000049.1"/>
</dbReference>
<feature type="region of interest" description="Disordered" evidence="6">
    <location>
        <begin position="254"/>
        <end position="276"/>
    </location>
</feature>
<organism evidence="10 11">
    <name type="scientific">Nocardioides ginsengisoli</name>
    <dbReference type="NCBI Taxonomy" id="363868"/>
    <lineage>
        <taxon>Bacteria</taxon>
        <taxon>Bacillati</taxon>
        <taxon>Actinomycetota</taxon>
        <taxon>Actinomycetes</taxon>
        <taxon>Propionibacteriales</taxon>
        <taxon>Nocardioidaceae</taxon>
        <taxon>Nocardioides</taxon>
    </lineage>
</organism>
<evidence type="ECO:0000256" key="4">
    <source>
        <dbReference type="ARBA" id="ARBA00023125"/>
    </source>
</evidence>
<feature type="domain" description="RNA polymerase sigma-70 region 2" evidence="8">
    <location>
        <begin position="16"/>
        <end position="81"/>
    </location>
</feature>
<feature type="domain" description="RNA polymerase sigma factor 70 region 4 type 2" evidence="9">
    <location>
        <begin position="113"/>
        <end position="165"/>
    </location>
</feature>
<evidence type="ECO:0000256" key="3">
    <source>
        <dbReference type="ARBA" id="ARBA00023082"/>
    </source>
</evidence>
<dbReference type="PANTHER" id="PTHR43133:SF50">
    <property type="entry name" value="ECF RNA POLYMERASE SIGMA FACTOR SIGM"/>
    <property type="match status" value="1"/>
</dbReference>
<dbReference type="InterPro" id="IPR036388">
    <property type="entry name" value="WH-like_DNA-bd_sf"/>
</dbReference>
<evidence type="ECO:0000256" key="6">
    <source>
        <dbReference type="SAM" id="MobiDB-lite"/>
    </source>
</evidence>
<gene>
    <name evidence="10" type="ORF">ACFQ3F_15120</name>
</gene>
<dbReference type="NCBIfam" id="TIGR02983">
    <property type="entry name" value="SigE-fam_strep"/>
    <property type="match status" value="1"/>
</dbReference>
<sequence>MGVKADRQAEEFTAFVRATGTQLHQAAMLLTGDHHLAEDLTQVTYAKVFARWPRVSTAESPLAYARTTLLNTFLSHRRLRRNSERPTELTDADLSPPRPTDRDADLADPATRVDLLTALAGLPPLDRAVVVLRYWDDRSVADTAHDLGISESAVRTRARRALLRLRPPDRPHLREDPAMTDPDELDQLATTALRDRLRTEHPDLEHLAATSLRAGVRLRRRRRVAAVAGGAAGVAVVAALAVAAGQLGGHVTGGANPQLAEQPKTPAAPATPSLHEGQVLDLGNGLSGTITKDKTGLYVAASSTRPGPGTGFIVVPHGSPAQLEAYWSGDTAVLTEWPGLTLAFAMPDARALGMLGMVEKPPVTVPAGWTCEWYLVDDKASCTAQDGGVASLVIRKAAGRAGWIGSPDKGGIPGVYTTEAHHGIFISVQGGQGTTDAEVQQLGKGTHLGPLIDGLTRQIGRLLRGFATELPGGTSSLSASRAPARRA</sequence>
<reference evidence="11" key="1">
    <citation type="journal article" date="2019" name="Int. J. Syst. Evol. Microbiol.">
        <title>The Global Catalogue of Microorganisms (GCM) 10K type strain sequencing project: providing services to taxonomists for standard genome sequencing and annotation.</title>
        <authorList>
            <consortium name="The Broad Institute Genomics Platform"/>
            <consortium name="The Broad Institute Genome Sequencing Center for Infectious Disease"/>
            <person name="Wu L."/>
            <person name="Ma J."/>
        </authorList>
    </citation>
    <scope>NUCLEOTIDE SEQUENCE [LARGE SCALE GENOMIC DNA]</scope>
    <source>
        <strain evidence="11">CCUG 52478</strain>
    </source>
</reference>
<evidence type="ECO:0000259" key="9">
    <source>
        <dbReference type="Pfam" id="PF08281"/>
    </source>
</evidence>
<proteinExistence type="inferred from homology"/>
<dbReference type="InterPro" id="IPR014284">
    <property type="entry name" value="RNA_pol_sigma-70_dom"/>
</dbReference>
<comment type="similarity">
    <text evidence="1">Belongs to the sigma-70 factor family. ECF subfamily.</text>
</comment>
<evidence type="ECO:0000256" key="1">
    <source>
        <dbReference type="ARBA" id="ARBA00010641"/>
    </source>
</evidence>
<feature type="region of interest" description="Disordered" evidence="6">
    <location>
        <begin position="81"/>
        <end position="106"/>
    </location>
</feature>
<keyword evidence="5" id="KW-0804">Transcription</keyword>
<evidence type="ECO:0000313" key="11">
    <source>
        <dbReference type="Proteomes" id="UP001597229"/>
    </source>
</evidence>
<evidence type="ECO:0000259" key="8">
    <source>
        <dbReference type="Pfam" id="PF04542"/>
    </source>
</evidence>
<dbReference type="SUPFAM" id="SSF88946">
    <property type="entry name" value="Sigma2 domain of RNA polymerase sigma factors"/>
    <property type="match status" value="1"/>
</dbReference>
<dbReference type="EMBL" id="JBHTLX010000020">
    <property type="protein sequence ID" value="MFD1249127.1"/>
    <property type="molecule type" value="Genomic_DNA"/>
</dbReference>